<sequence length="640" mass="68946">MHILEDEEEEGEEVFALPSGGGDTGAPSITALKNGGGGVGGVLNGDLPETPPSDMDEEMKEEEEEEEMEVVGRENGDSILATNGKSSTALTPPPKVKPSENGNSDETSCDKIEDNEDVEMGDDEEEKLNGREQRVNETDKAIPASNPTEKKPSDTGTEAMARPVAKTRRNSNDESSGDKLEETETQIAKDTKNEAKEIDNETSNKQDTDHKNDAAEDCVDKDGLNDELKLNTDGEKTNVDDKSDKKEELHGTTKEDDCAKETRSEDKAIAEGISSEVDSESKANECTPDTEETTEKQDEDAAERSDKLTKSGVKEEESQQDDDDGDRQIDKDTDTVVKKKTRKSSVDSKSCTETIRNDMEYGESLQNETEDNSVSKELAVTENQSGERDEDLTSPSTAELNELMLANNMEITICKTSTPPPTGEKSNNLVNTTESSLSGDLKRRRSSTSSNHSNHSSGSNSSNKHHHHPSSKQQCTSSTVSVPSRPNSRSGNSATPPSGETSRNSTSERNSANGLSTPLQIELSRTDSGASENDRDSASEAESLVLEAASKAAASLEAELMLAKCTDGEVTITKSGTSTPALAPVVMGGSEQRSSVSDLRMMRRSDLKRTLSSDVRTSSGNNNNNNNSSNHNVTLDTTRC</sequence>
<feature type="region of interest" description="Disordered" evidence="1">
    <location>
        <begin position="1"/>
        <end position="375"/>
    </location>
</feature>
<dbReference type="EMBL" id="HBUF01343670">
    <property type="protein sequence ID" value="CAG6706930.1"/>
    <property type="molecule type" value="Transcribed_RNA"/>
</dbReference>
<feature type="compositionally biased region" description="Acidic residues" evidence="1">
    <location>
        <begin position="1"/>
        <end position="13"/>
    </location>
</feature>
<feature type="compositionally biased region" description="Basic and acidic residues" evidence="1">
    <location>
        <begin position="326"/>
        <end position="337"/>
    </location>
</feature>
<feature type="compositionally biased region" description="Polar residues" evidence="1">
    <location>
        <begin position="472"/>
        <end position="519"/>
    </location>
</feature>
<feature type="compositionally biased region" description="Basic and acidic residues" evidence="1">
    <location>
        <begin position="170"/>
        <end position="269"/>
    </location>
</feature>
<proteinExistence type="predicted"/>
<feature type="compositionally biased region" description="Gly residues" evidence="1">
    <location>
        <begin position="34"/>
        <end position="43"/>
    </location>
</feature>
<feature type="compositionally biased region" description="Acidic residues" evidence="1">
    <location>
        <begin position="288"/>
        <end position="301"/>
    </location>
</feature>
<feature type="compositionally biased region" description="Acidic residues" evidence="1">
    <location>
        <begin position="54"/>
        <end position="69"/>
    </location>
</feature>
<feature type="compositionally biased region" description="Low complexity" evidence="1">
    <location>
        <begin position="447"/>
        <end position="462"/>
    </location>
</feature>
<organism evidence="2">
    <name type="scientific">Cacopsylla melanoneura</name>
    <dbReference type="NCBI Taxonomy" id="428564"/>
    <lineage>
        <taxon>Eukaryota</taxon>
        <taxon>Metazoa</taxon>
        <taxon>Ecdysozoa</taxon>
        <taxon>Arthropoda</taxon>
        <taxon>Hexapoda</taxon>
        <taxon>Insecta</taxon>
        <taxon>Pterygota</taxon>
        <taxon>Neoptera</taxon>
        <taxon>Paraneoptera</taxon>
        <taxon>Hemiptera</taxon>
        <taxon>Sternorrhyncha</taxon>
        <taxon>Psylloidea</taxon>
        <taxon>Psyllidae</taxon>
        <taxon>Psyllinae</taxon>
        <taxon>Cacopsylla</taxon>
    </lineage>
</organism>
<feature type="compositionally biased region" description="Basic and acidic residues" evidence="1">
    <location>
        <begin position="302"/>
        <end position="317"/>
    </location>
</feature>
<evidence type="ECO:0000256" key="1">
    <source>
        <dbReference type="SAM" id="MobiDB-lite"/>
    </source>
</evidence>
<dbReference type="AlphaFoldDB" id="A0A8D8UGX3"/>
<feature type="region of interest" description="Disordered" evidence="1">
    <location>
        <begin position="606"/>
        <end position="640"/>
    </location>
</feature>
<feature type="compositionally biased region" description="Basic and acidic residues" evidence="1">
    <location>
        <begin position="127"/>
        <end position="140"/>
    </location>
</feature>
<feature type="compositionally biased region" description="Low complexity" evidence="1">
    <location>
        <begin position="618"/>
        <end position="632"/>
    </location>
</feature>
<feature type="compositionally biased region" description="Polar residues" evidence="1">
    <location>
        <begin position="424"/>
        <end position="438"/>
    </location>
</feature>
<feature type="compositionally biased region" description="Acidic residues" evidence="1">
    <location>
        <begin position="113"/>
        <end position="126"/>
    </location>
</feature>
<feature type="compositionally biased region" description="Polar residues" evidence="1">
    <location>
        <begin position="80"/>
        <end position="90"/>
    </location>
</feature>
<feature type="region of interest" description="Disordered" evidence="1">
    <location>
        <begin position="411"/>
        <end position="542"/>
    </location>
</feature>
<reference evidence="2" key="1">
    <citation type="submission" date="2021-05" db="EMBL/GenBank/DDBJ databases">
        <authorList>
            <person name="Alioto T."/>
            <person name="Alioto T."/>
            <person name="Gomez Garrido J."/>
        </authorList>
    </citation>
    <scope>NUCLEOTIDE SEQUENCE</scope>
</reference>
<accession>A0A8D8UGX3</accession>
<evidence type="ECO:0000313" key="2">
    <source>
        <dbReference type="EMBL" id="CAG6706930.1"/>
    </source>
</evidence>
<name>A0A8D8UGX3_9HEMI</name>
<protein>
    <submittedName>
        <fullName evidence="2">Uncharacterized protein</fullName>
    </submittedName>
</protein>